<dbReference type="STRING" id="1797245.A2949_00620"/>
<protein>
    <submittedName>
        <fullName evidence="2">Uncharacterized protein</fullName>
    </submittedName>
</protein>
<evidence type="ECO:0000313" key="3">
    <source>
        <dbReference type="Proteomes" id="UP000178585"/>
    </source>
</evidence>
<keyword evidence="1" id="KW-0812">Transmembrane</keyword>
<keyword evidence="1" id="KW-1133">Transmembrane helix</keyword>
<sequence>MNQNTGAIVGIVVIALILLAGGPAFCGGNENKKIKREKAKNTDPDATAIDLYLFMNTLYL</sequence>
<reference evidence="2 3" key="1">
    <citation type="journal article" date="2016" name="Nat. Commun.">
        <title>Thousands of microbial genomes shed light on interconnected biogeochemical processes in an aquifer system.</title>
        <authorList>
            <person name="Anantharaman K."/>
            <person name="Brown C.T."/>
            <person name="Hug L.A."/>
            <person name="Sharon I."/>
            <person name="Castelle C.J."/>
            <person name="Probst A.J."/>
            <person name="Thomas B.C."/>
            <person name="Singh A."/>
            <person name="Wilkins M.J."/>
            <person name="Karaoz U."/>
            <person name="Brodie E.L."/>
            <person name="Williams K.H."/>
            <person name="Hubbard S.S."/>
            <person name="Banfield J.F."/>
        </authorList>
    </citation>
    <scope>NUCLEOTIDE SEQUENCE [LARGE SCALE GENOMIC DNA]</scope>
</reference>
<dbReference type="EMBL" id="MEWZ01000006">
    <property type="protein sequence ID" value="OGC87193.1"/>
    <property type="molecule type" value="Genomic_DNA"/>
</dbReference>
<accession>A0A1F4Y1I8</accession>
<evidence type="ECO:0000313" key="2">
    <source>
        <dbReference type="EMBL" id="OGC87193.1"/>
    </source>
</evidence>
<comment type="caution">
    <text evidence="2">The sequence shown here is derived from an EMBL/GenBank/DDBJ whole genome shotgun (WGS) entry which is preliminary data.</text>
</comment>
<feature type="transmembrane region" description="Helical" evidence="1">
    <location>
        <begin position="6"/>
        <end position="26"/>
    </location>
</feature>
<dbReference type="AlphaFoldDB" id="A0A1F4Y1I8"/>
<evidence type="ECO:0000256" key="1">
    <source>
        <dbReference type="SAM" id="Phobius"/>
    </source>
</evidence>
<dbReference type="Proteomes" id="UP000178585">
    <property type="component" value="Unassembled WGS sequence"/>
</dbReference>
<name>A0A1F4Y1I8_9BACT</name>
<gene>
    <name evidence="2" type="ORF">A2949_00620</name>
</gene>
<organism evidence="2 3">
    <name type="scientific">Candidatus Adlerbacteria bacterium RIFCSPLOWO2_01_FULL_54_21b</name>
    <dbReference type="NCBI Taxonomy" id="1797245"/>
    <lineage>
        <taxon>Bacteria</taxon>
        <taxon>Candidatus Adleribacteriota</taxon>
    </lineage>
</organism>
<keyword evidence="1" id="KW-0472">Membrane</keyword>
<proteinExistence type="predicted"/>